<sequence>MQYYFDICNRYKGRHVHITDLCGRKYYGKIVHVDQHHVYLQPTSDFGGYGYGFYTIPIALAAIGGFALGAAFFWI</sequence>
<dbReference type="AlphaFoldDB" id="A0A9Q4AZN1"/>
<evidence type="ECO:0000313" key="2">
    <source>
        <dbReference type="EMBL" id="MCR6095707.1"/>
    </source>
</evidence>
<comment type="caution">
    <text evidence="2">The sequence shown here is derived from an EMBL/GenBank/DDBJ whole genome shotgun (WGS) entry which is preliminary data.</text>
</comment>
<evidence type="ECO:0000256" key="1">
    <source>
        <dbReference type="SAM" id="Phobius"/>
    </source>
</evidence>
<dbReference type="EMBL" id="JABXYM010000001">
    <property type="protein sequence ID" value="MCR6095707.1"/>
    <property type="molecule type" value="Genomic_DNA"/>
</dbReference>
<evidence type="ECO:0000313" key="3">
    <source>
        <dbReference type="Proteomes" id="UP001057753"/>
    </source>
</evidence>
<protein>
    <submittedName>
        <fullName evidence="2">Uncharacterized protein</fullName>
    </submittedName>
</protein>
<feature type="transmembrane region" description="Helical" evidence="1">
    <location>
        <begin position="51"/>
        <end position="74"/>
    </location>
</feature>
<keyword evidence="1" id="KW-1133">Transmembrane helix</keyword>
<name>A0A9Q4AZN1_SALAG</name>
<keyword evidence="1" id="KW-0472">Membrane</keyword>
<accession>A0A9Q4AZN1</accession>
<keyword evidence="1" id="KW-0812">Transmembrane</keyword>
<proteinExistence type="predicted"/>
<gene>
    <name evidence="2" type="ORF">HXA33_04050</name>
</gene>
<dbReference type="OrthoDB" id="2991597at2"/>
<organism evidence="2 3">
    <name type="scientific">Salipaludibacillus agaradhaerens</name>
    <name type="common">Bacillus agaradhaerens</name>
    <dbReference type="NCBI Taxonomy" id="76935"/>
    <lineage>
        <taxon>Bacteria</taxon>
        <taxon>Bacillati</taxon>
        <taxon>Bacillota</taxon>
        <taxon>Bacilli</taxon>
        <taxon>Bacillales</taxon>
        <taxon>Bacillaceae</taxon>
    </lineage>
</organism>
<dbReference type="Proteomes" id="UP001057753">
    <property type="component" value="Unassembled WGS sequence"/>
</dbReference>
<reference evidence="2" key="1">
    <citation type="submission" date="2020-06" db="EMBL/GenBank/DDBJ databases">
        <title>Insight into the genomes of haloalkaliphilic bacilli from Kenyan soda lakes.</title>
        <authorList>
            <person name="Mwirichia R."/>
            <person name="Villamizar G.C."/>
            <person name="Poehlein A."/>
            <person name="Mugweru J."/>
            <person name="Kipnyargis A."/>
            <person name="Kiplimo D."/>
            <person name="Orwa P."/>
            <person name="Daniel R."/>
        </authorList>
    </citation>
    <scope>NUCLEOTIDE SEQUENCE</scope>
    <source>
        <strain evidence="2">B1096_S55</strain>
    </source>
</reference>
<keyword evidence="3" id="KW-1185">Reference proteome</keyword>